<dbReference type="AlphaFoldDB" id="A0A4R1Q106"/>
<reference evidence="8 9" key="1">
    <citation type="submission" date="2019-03" db="EMBL/GenBank/DDBJ databases">
        <title>Genomic Encyclopedia of Type Strains, Phase IV (KMG-IV): sequencing the most valuable type-strain genomes for metagenomic binning, comparative biology and taxonomic classification.</title>
        <authorList>
            <person name="Goeker M."/>
        </authorList>
    </citation>
    <scope>NUCLEOTIDE SEQUENCE [LARGE SCALE GENOMIC DNA]</scope>
    <source>
        <strain evidence="8 9">DSM 15969</strain>
    </source>
</reference>
<dbReference type="InterPro" id="IPR018060">
    <property type="entry name" value="HTH_AraC"/>
</dbReference>
<evidence type="ECO:0000259" key="6">
    <source>
        <dbReference type="PROSITE" id="PS50110"/>
    </source>
</evidence>
<keyword evidence="1" id="KW-0805">Transcription regulation</keyword>
<dbReference type="SUPFAM" id="SSF52172">
    <property type="entry name" value="CheY-like"/>
    <property type="match status" value="1"/>
</dbReference>
<dbReference type="GO" id="GO:0000160">
    <property type="term" value="P:phosphorelay signal transduction system"/>
    <property type="evidence" value="ECO:0007669"/>
    <property type="project" value="InterPro"/>
</dbReference>
<dbReference type="InterPro" id="IPR020449">
    <property type="entry name" value="Tscrpt_reg_AraC-type_HTH"/>
</dbReference>
<keyword evidence="4" id="KW-0597">Phosphoprotein</keyword>
<accession>A0A4R1Q106</accession>
<dbReference type="Pfam" id="PF12833">
    <property type="entry name" value="HTH_18"/>
    <property type="match status" value="1"/>
</dbReference>
<feature type="domain" description="Response regulatory" evidence="6">
    <location>
        <begin position="3"/>
        <end position="120"/>
    </location>
</feature>
<evidence type="ECO:0000259" key="5">
    <source>
        <dbReference type="PROSITE" id="PS01124"/>
    </source>
</evidence>
<feature type="modified residue" description="4-aspartylphosphate" evidence="4">
    <location>
        <position position="55"/>
    </location>
</feature>
<keyword evidence="2" id="KW-0238">DNA-binding</keyword>
<gene>
    <name evidence="8" type="ORF">EV210_102286</name>
</gene>
<proteinExistence type="predicted"/>
<protein>
    <submittedName>
        <fullName evidence="8">Two-component system response regulator YesN</fullName>
    </submittedName>
</protein>
<keyword evidence="3" id="KW-0804">Transcription</keyword>
<evidence type="ECO:0000256" key="4">
    <source>
        <dbReference type="PROSITE-ProRule" id="PRU00169"/>
    </source>
</evidence>
<dbReference type="SUPFAM" id="SSF46689">
    <property type="entry name" value="Homeodomain-like"/>
    <property type="match status" value="2"/>
</dbReference>
<dbReference type="Gene3D" id="3.40.50.2300">
    <property type="match status" value="1"/>
</dbReference>
<dbReference type="EMBL" id="SLUI01000002">
    <property type="protein sequence ID" value="TCL39371.1"/>
    <property type="molecule type" value="Genomic_DNA"/>
</dbReference>
<dbReference type="InterPro" id="IPR043128">
    <property type="entry name" value="Rev_trsase/Diguanyl_cyclase"/>
</dbReference>
<keyword evidence="9" id="KW-1185">Reference proteome</keyword>
<dbReference type="OrthoDB" id="324626at2"/>
<dbReference type="PROSITE" id="PS50110">
    <property type="entry name" value="RESPONSE_REGULATORY"/>
    <property type="match status" value="1"/>
</dbReference>
<dbReference type="SUPFAM" id="SSF55073">
    <property type="entry name" value="Nucleotide cyclase"/>
    <property type="match status" value="1"/>
</dbReference>
<name>A0A4R1Q106_9FIRM</name>
<dbReference type="InterPro" id="IPR041522">
    <property type="entry name" value="CdaR_GGDEF"/>
</dbReference>
<dbReference type="SMART" id="SM00342">
    <property type="entry name" value="HTH_ARAC"/>
    <property type="match status" value="1"/>
</dbReference>
<dbReference type="GO" id="GO:0003700">
    <property type="term" value="F:DNA-binding transcription factor activity"/>
    <property type="evidence" value="ECO:0007669"/>
    <property type="project" value="InterPro"/>
</dbReference>
<dbReference type="InterPro" id="IPR009057">
    <property type="entry name" value="Homeodomain-like_sf"/>
</dbReference>
<dbReference type="InterPro" id="IPR018062">
    <property type="entry name" value="HTH_AraC-typ_CS"/>
</dbReference>
<dbReference type="PROSITE" id="PS50887">
    <property type="entry name" value="GGDEF"/>
    <property type="match status" value="1"/>
</dbReference>
<dbReference type="Gene3D" id="3.30.70.270">
    <property type="match status" value="1"/>
</dbReference>
<evidence type="ECO:0000256" key="2">
    <source>
        <dbReference type="ARBA" id="ARBA00023125"/>
    </source>
</evidence>
<dbReference type="InterPro" id="IPR011006">
    <property type="entry name" value="CheY-like_superfamily"/>
</dbReference>
<feature type="domain" description="GGDEF" evidence="7">
    <location>
        <begin position="178"/>
        <end position="311"/>
    </location>
</feature>
<evidence type="ECO:0000313" key="9">
    <source>
        <dbReference type="Proteomes" id="UP000295063"/>
    </source>
</evidence>
<evidence type="ECO:0000256" key="1">
    <source>
        <dbReference type="ARBA" id="ARBA00023015"/>
    </source>
</evidence>
<dbReference type="InterPro" id="IPR029787">
    <property type="entry name" value="Nucleotide_cyclase"/>
</dbReference>
<dbReference type="PROSITE" id="PS00041">
    <property type="entry name" value="HTH_ARAC_FAMILY_1"/>
    <property type="match status" value="1"/>
</dbReference>
<dbReference type="PRINTS" id="PR00032">
    <property type="entry name" value="HTHARAC"/>
</dbReference>
<dbReference type="Pfam" id="PF17853">
    <property type="entry name" value="GGDEF_2"/>
    <property type="match status" value="1"/>
</dbReference>
<dbReference type="CDD" id="cd17536">
    <property type="entry name" value="REC_YesN-like"/>
    <property type="match status" value="1"/>
</dbReference>
<evidence type="ECO:0000256" key="3">
    <source>
        <dbReference type="ARBA" id="ARBA00023163"/>
    </source>
</evidence>
<evidence type="ECO:0000313" key="8">
    <source>
        <dbReference type="EMBL" id="TCL39371.1"/>
    </source>
</evidence>
<dbReference type="InterPro" id="IPR000160">
    <property type="entry name" value="GGDEF_dom"/>
</dbReference>
<feature type="domain" description="HTH araC/xylS-type" evidence="5">
    <location>
        <begin position="435"/>
        <end position="533"/>
    </location>
</feature>
<dbReference type="RefSeq" id="WP_132075793.1">
    <property type="nucleotide sequence ID" value="NZ_SLUI01000002.1"/>
</dbReference>
<sequence>MVTLMIADDEQLERQALRYIIEKKCPHIRIVAETGDGTSAIQLADSQKPDIILMDIRMPEVNGLEAALKIRRLLPEVMIVMLTAFDEFSYAKQALSAGAVEYLLKPLRPADLLQTLEEVSAKVGQRKQQQKQEEKLRKSVQEAMPFIQMSFVYDLISGNISDMNHFEERATFLGMKAEPGVVLVADIDNFRQITRDGGESKKQFVKQQIFRHICSQLGSSALVTPFGGDNIIILLGCGEGVNQARTTEQVKEIAGKLHTTALQSLGIGITIGIGRYYRDPLEAHKSYLDAVSVLRQRCYVSDTHVMHVEDIGHLNPLPIHYPFHYERDLLDKVRCGERKQAKEALRQLLAEIFASQAGMETVKAYVLELLIVLSRAAVEGGANLEQLTLLNFNTINLLEDCERHDEIHQWVLEALDRFMDNMLHNRDTMNARVINKASDYIVKNCHKNLSLEEVAHTVHLSPFYFSRLFKAEKGTNFVEFLTKARIDRAKRMLNNPDQTIARIALECGYQDASYFCRVFRQEVSVTPNQYRAASRKSKTE</sequence>
<dbReference type="PANTHER" id="PTHR43280:SF10">
    <property type="entry name" value="REGULATORY PROTEIN POCR"/>
    <property type="match status" value="1"/>
</dbReference>
<organism evidence="8 9">
    <name type="scientific">Anaerospora hongkongensis</name>
    <dbReference type="NCBI Taxonomy" id="244830"/>
    <lineage>
        <taxon>Bacteria</taxon>
        <taxon>Bacillati</taxon>
        <taxon>Bacillota</taxon>
        <taxon>Negativicutes</taxon>
        <taxon>Selenomonadales</taxon>
        <taxon>Sporomusaceae</taxon>
        <taxon>Anaerospora</taxon>
    </lineage>
</organism>
<dbReference type="SMART" id="SM00448">
    <property type="entry name" value="REC"/>
    <property type="match status" value="1"/>
</dbReference>
<dbReference type="PANTHER" id="PTHR43280">
    <property type="entry name" value="ARAC-FAMILY TRANSCRIPTIONAL REGULATOR"/>
    <property type="match status" value="1"/>
</dbReference>
<evidence type="ECO:0000259" key="7">
    <source>
        <dbReference type="PROSITE" id="PS50887"/>
    </source>
</evidence>
<dbReference type="PROSITE" id="PS01124">
    <property type="entry name" value="HTH_ARAC_FAMILY_2"/>
    <property type="match status" value="1"/>
</dbReference>
<comment type="caution">
    <text evidence="8">The sequence shown here is derived from an EMBL/GenBank/DDBJ whole genome shotgun (WGS) entry which is preliminary data.</text>
</comment>
<dbReference type="InterPro" id="IPR001789">
    <property type="entry name" value="Sig_transdc_resp-reg_receiver"/>
</dbReference>
<dbReference type="Pfam" id="PF00072">
    <property type="entry name" value="Response_reg"/>
    <property type="match status" value="1"/>
</dbReference>
<dbReference type="GO" id="GO:0043565">
    <property type="term" value="F:sequence-specific DNA binding"/>
    <property type="evidence" value="ECO:0007669"/>
    <property type="project" value="InterPro"/>
</dbReference>
<dbReference type="Proteomes" id="UP000295063">
    <property type="component" value="Unassembled WGS sequence"/>
</dbReference>
<dbReference type="Gene3D" id="1.10.10.60">
    <property type="entry name" value="Homeodomain-like"/>
    <property type="match status" value="2"/>
</dbReference>